<comment type="caution">
    <text evidence="1">The sequence shown here is derived from an EMBL/GenBank/DDBJ whole genome shotgun (WGS) entry which is preliminary data.</text>
</comment>
<name>A0ACC2VUS9_9TREE</name>
<keyword evidence="2" id="KW-1185">Reference proteome</keyword>
<evidence type="ECO:0000313" key="2">
    <source>
        <dbReference type="Proteomes" id="UP001227268"/>
    </source>
</evidence>
<accession>A0ACC2VUS9</accession>
<evidence type="ECO:0000313" key="1">
    <source>
        <dbReference type="EMBL" id="KAJ9103194.1"/>
    </source>
</evidence>
<proteinExistence type="predicted"/>
<sequence length="467" mass="52008">MATAQLAIPPPIFSPFLDDQCGKINAKGVSWEGYQRAKLVSAEEVDLLKTLERQGKSQRAATFATQGSTYAKLYIDLLRKLQKVDTVQAVLVGISNMLADQTTLPLFHNLSQQPDSKSDDPYGPLIKCLSLQDEFVLLEALRIMAILVSTDPKPIPEACIPPMLDALAKLTNGKPFILLLRKTHLISGNAIVSANPSPARDLAIQVLGAILGSRQIRKAAWDHESLLSGLIKALKSNPSPQLQYWIILCFWQLSFEKYAAEEADKRFDLVALFAEVARTAAKEKVTRVVMATLRNLLALAPSANINSMLVQKVLPLVKSFSVRKWSDDEVIDDIKYLRDELEARLSNLSTFDEYASEVESGHLSWSPTHESEEFWKENVEKIRFEKNGKVVKQLVALLSSSRDPLVLAVAVHDIGQFIKYGDDGARKMINDLDGKIKVMELLSHESGDVKYQALLTVQRIMSHSWTS</sequence>
<reference evidence="1" key="1">
    <citation type="submission" date="2023-04" db="EMBL/GenBank/DDBJ databases">
        <title>Draft Genome sequencing of Naganishia species isolated from polar environments using Oxford Nanopore Technology.</title>
        <authorList>
            <person name="Leo P."/>
            <person name="Venkateswaran K."/>
        </authorList>
    </citation>
    <scope>NUCLEOTIDE SEQUENCE</scope>
    <source>
        <strain evidence="1">MNA-CCFEE 5423</strain>
    </source>
</reference>
<protein>
    <submittedName>
        <fullName evidence="1">Uncharacterized protein</fullName>
    </submittedName>
</protein>
<organism evidence="1 2">
    <name type="scientific">Naganishia friedmannii</name>
    <dbReference type="NCBI Taxonomy" id="89922"/>
    <lineage>
        <taxon>Eukaryota</taxon>
        <taxon>Fungi</taxon>
        <taxon>Dikarya</taxon>
        <taxon>Basidiomycota</taxon>
        <taxon>Agaricomycotina</taxon>
        <taxon>Tremellomycetes</taxon>
        <taxon>Filobasidiales</taxon>
        <taxon>Filobasidiaceae</taxon>
        <taxon>Naganishia</taxon>
    </lineage>
</organism>
<dbReference type="EMBL" id="JASBWT010000007">
    <property type="protein sequence ID" value="KAJ9103194.1"/>
    <property type="molecule type" value="Genomic_DNA"/>
</dbReference>
<dbReference type="Proteomes" id="UP001227268">
    <property type="component" value="Unassembled WGS sequence"/>
</dbReference>
<gene>
    <name evidence="1" type="ORF">QFC21_002617</name>
</gene>